<gene>
    <name evidence="1" type="ORF">CDAR_368031</name>
</gene>
<dbReference type="AlphaFoldDB" id="A0AAV4UII6"/>
<comment type="caution">
    <text evidence="1">The sequence shown here is derived from an EMBL/GenBank/DDBJ whole genome shotgun (WGS) entry which is preliminary data.</text>
</comment>
<evidence type="ECO:0000313" key="2">
    <source>
        <dbReference type="Proteomes" id="UP001054837"/>
    </source>
</evidence>
<evidence type="ECO:0000313" key="1">
    <source>
        <dbReference type="EMBL" id="GIY57409.1"/>
    </source>
</evidence>
<sequence>MKAFPERSIDWGPPLSTCQVSGSLNGRSLAADKKKRSKRGDMLNEACPYLPRPQTCKHAIPLVPWENGGVGGVERNSLPEWNSEIRLPHLFQGWFQAPR</sequence>
<name>A0AAV4UII6_9ARAC</name>
<accession>A0AAV4UII6</accession>
<dbReference type="EMBL" id="BPLQ01011335">
    <property type="protein sequence ID" value="GIY57409.1"/>
    <property type="molecule type" value="Genomic_DNA"/>
</dbReference>
<evidence type="ECO:0008006" key="3">
    <source>
        <dbReference type="Google" id="ProtNLM"/>
    </source>
</evidence>
<dbReference type="Proteomes" id="UP001054837">
    <property type="component" value="Unassembled WGS sequence"/>
</dbReference>
<protein>
    <recommendedName>
        <fullName evidence="3">Prolactin receptor</fullName>
    </recommendedName>
</protein>
<reference evidence="1 2" key="1">
    <citation type="submission" date="2021-06" db="EMBL/GenBank/DDBJ databases">
        <title>Caerostris darwini draft genome.</title>
        <authorList>
            <person name="Kono N."/>
            <person name="Arakawa K."/>
        </authorList>
    </citation>
    <scope>NUCLEOTIDE SEQUENCE [LARGE SCALE GENOMIC DNA]</scope>
</reference>
<keyword evidence="2" id="KW-1185">Reference proteome</keyword>
<organism evidence="1 2">
    <name type="scientific">Caerostris darwini</name>
    <dbReference type="NCBI Taxonomy" id="1538125"/>
    <lineage>
        <taxon>Eukaryota</taxon>
        <taxon>Metazoa</taxon>
        <taxon>Ecdysozoa</taxon>
        <taxon>Arthropoda</taxon>
        <taxon>Chelicerata</taxon>
        <taxon>Arachnida</taxon>
        <taxon>Araneae</taxon>
        <taxon>Araneomorphae</taxon>
        <taxon>Entelegynae</taxon>
        <taxon>Araneoidea</taxon>
        <taxon>Araneidae</taxon>
        <taxon>Caerostris</taxon>
    </lineage>
</organism>
<proteinExistence type="predicted"/>